<feature type="chain" id="PRO_5017069341" evidence="10">
    <location>
        <begin position="22"/>
        <end position="854"/>
    </location>
</feature>
<feature type="signal peptide" evidence="10">
    <location>
        <begin position="1"/>
        <end position="21"/>
    </location>
</feature>
<comment type="subcellular location">
    <subcellularLocation>
        <location evidence="1 9">Cell outer membrane</location>
        <topology evidence="1 9">Multi-pass membrane protein</topology>
    </subcellularLocation>
</comment>
<dbReference type="InterPro" id="IPR036942">
    <property type="entry name" value="Beta-barrel_TonB_sf"/>
</dbReference>
<evidence type="ECO:0000256" key="4">
    <source>
        <dbReference type="ARBA" id="ARBA00022452"/>
    </source>
</evidence>
<proteinExistence type="inferred from homology"/>
<dbReference type="Gene3D" id="2.170.130.10">
    <property type="entry name" value="TonB-dependent receptor, plug domain"/>
    <property type="match status" value="1"/>
</dbReference>
<dbReference type="RefSeq" id="WP_082790374.1">
    <property type="nucleotide sequence ID" value="NZ_CP181246.1"/>
</dbReference>
<dbReference type="PROSITE" id="PS52016">
    <property type="entry name" value="TONB_DEPENDENT_REC_3"/>
    <property type="match status" value="1"/>
</dbReference>
<evidence type="ECO:0000256" key="9">
    <source>
        <dbReference type="PROSITE-ProRule" id="PRU01360"/>
    </source>
</evidence>
<evidence type="ECO:0000313" key="12">
    <source>
        <dbReference type="Proteomes" id="UP000254651"/>
    </source>
</evidence>
<keyword evidence="5 9" id="KW-0812">Transmembrane</keyword>
<evidence type="ECO:0000256" key="7">
    <source>
        <dbReference type="ARBA" id="ARBA00023170"/>
    </source>
</evidence>
<dbReference type="AlphaFoldDB" id="A0A378UH64"/>
<keyword evidence="3 9" id="KW-0813">Transport</keyword>
<keyword evidence="8 9" id="KW-0998">Cell outer membrane</keyword>
<comment type="similarity">
    <text evidence="2 9">Belongs to the TonB-dependent receptor family.</text>
</comment>
<evidence type="ECO:0000313" key="11">
    <source>
        <dbReference type="EMBL" id="STZ76718.1"/>
    </source>
</evidence>
<evidence type="ECO:0000256" key="3">
    <source>
        <dbReference type="ARBA" id="ARBA00022448"/>
    </source>
</evidence>
<dbReference type="InterPro" id="IPR037066">
    <property type="entry name" value="Plug_dom_sf"/>
</dbReference>
<reference evidence="11 12" key="1">
    <citation type="submission" date="2018-06" db="EMBL/GenBank/DDBJ databases">
        <authorList>
            <consortium name="Pathogen Informatics"/>
            <person name="Doyle S."/>
        </authorList>
    </citation>
    <scope>NUCLEOTIDE SEQUENCE [LARGE SCALE GENOMIC DNA]</scope>
    <source>
        <strain evidence="11 12">NCTC10295</strain>
    </source>
</reference>
<name>A0A378UH64_BERDE</name>
<evidence type="ECO:0000256" key="2">
    <source>
        <dbReference type="ARBA" id="ARBA00009810"/>
    </source>
</evidence>
<evidence type="ECO:0000256" key="8">
    <source>
        <dbReference type="ARBA" id="ARBA00023237"/>
    </source>
</evidence>
<keyword evidence="12" id="KW-1185">Reference proteome</keyword>
<accession>A0A378UH64</accession>
<evidence type="ECO:0000256" key="1">
    <source>
        <dbReference type="ARBA" id="ARBA00004571"/>
    </source>
</evidence>
<keyword evidence="6 9" id="KW-0472">Membrane</keyword>
<dbReference type="InterPro" id="IPR039426">
    <property type="entry name" value="TonB-dep_rcpt-like"/>
</dbReference>
<sequence>MKPTTMMLALAAAFSTPYALAEEDDVQTASDSRQAEVVHNLNEIVVYGSPFSQQIGTQTVTQQDIQNQPTGNGNLTDLLRDNVNVRFSNNAGSSLSAGEISPDEVSFHGEKFYNNNFVVNGMSNNDNINPAQGGGGSNANHEQGLNPYELPAGGTQSFYLDSGLVKNLEVFDSNVSAKHGQFTGGVVVANLIDADVKKASGRISYRTTRDEWAEFHIQEGREEEFNEASKYSAQPQFRKQQYSATINQPLNDKLAVLFSYNRSESDIPFRHSQLRPADQATVAEGTYSTNTKRLSETYLLRSTYLPENGDVWKFTAMYAPHEFKLAKGNVYNGNFTNQGGGYQFDVKWDKEFDNGLRMESYAGYKETGDKITHDGSNYNIYRRTDSIGWRAASNATTNEGGYGSYETEKRTFTLKQDFSGLKFDTGALKHNLIFGWKADFASGKYRRFNDVANNRTYIASNRVVCNGADACIDGEQYARARRLYKAMTNKADDNTYSAYAEDRLKWKNWEASLGVRADHSQFTGNTDFAPRFSTSYDVFGNKKTRLFGGFNRYYTNSMLAYKLREGINSYTDQTRTLLANVPQAWVDSIEGLESGVGQWHMGDIKTPYSDEKVLGFEQNIAGVVGTFKWVNRHSKNSLTRKTTGTGTDRVSELVNSGWSKNDSYTLDVRPEKAWKSKYAHIDWSLGVQVSDSKSNSNTYDDPLNAEADRVEKVIYDGKLMNVGDLPPEDYNQRWRAFATLNTYFPKLRLNWSQRFSYNPGYKNRYLEENNVACSMSVCGDYGGEVDVYNTQKNGSMFLVDWRFVYKQPTVRNQSLDITLDINNVFNKRAVVRTTSSTKTYKMGRNFWLGVAYNW</sequence>
<dbReference type="GO" id="GO:0009279">
    <property type="term" value="C:cell outer membrane"/>
    <property type="evidence" value="ECO:0007669"/>
    <property type="project" value="UniProtKB-SubCell"/>
</dbReference>
<dbReference type="SUPFAM" id="SSF56935">
    <property type="entry name" value="Porins"/>
    <property type="match status" value="1"/>
</dbReference>
<keyword evidence="4 9" id="KW-1134">Transmembrane beta strand</keyword>
<keyword evidence="7" id="KW-0675">Receptor</keyword>
<organism evidence="11 12">
    <name type="scientific">Bergeriella denitrificans</name>
    <name type="common">Neisseria denitrificans</name>
    <dbReference type="NCBI Taxonomy" id="494"/>
    <lineage>
        <taxon>Bacteria</taxon>
        <taxon>Pseudomonadati</taxon>
        <taxon>Pseudomonadota</taxon>
        <taxon>Betaproteobacteria</taxon>
        <taxon>Neisseriales</taxon>
        <taxon>Neisseriaceae</taxon>
        <taxon>Bergeriella</taxon>
    </lineage>
</organism>
<evidence type="ECO:0000256" key="5">
    <source>
        <dbReference type="ARBA" id="ARBA00022692"/>
    </source>
</evidence>
<gene>
    <name evidence="11" type="ORF">NCTC10295_01495</name>
</gene>
<protein>
    <submittedName>
        <fullName evidence="11">Uncharacterized protein</fullName>
    </submittedName>
</protein>
<evidence type="ECO:0000256" key="6">
    <source>
        <dbReference type="ARBA" id="ARBA00023136"/>
    </source>
</evidence>
<evidence type="ECO:0000256" key="10">
    <source>
        <dbReference type="SAM" id="SignalP"/>
    </source>
</evidence>
<dbReference type="EMBL" id="UGQS01000002">
    <property type="protein sequence ID" value="STZ76718.1"/>
    <property type="molecule type" value="Genomic_DNA"/>
</dbReference>
<dbReference type="Proteomes" id="UP000254651">
    <property type="component" value="Unassembled WGS sequence"/>
</dbReference>
<keyword evidence="10" id="KW-0732">Signal</keyword>
<dbReference type="Gene3D" id="2.40.170.20">
    <property type="entry name" value="TonB-dependent receptor, beta-barrel domain"/>
    <property type="match status" value="1"/>
</dbReference>